<gene>
    <name evidence="2" type="ORF">QFZ22_000804</name>
</gene>
<protein>
    <submittedName>
        <fullName evidence="2">Uncharacterized protein</fullName>
    </submittedName>
</protein>
<name>A0AAW8F3U8_9ACTN</name>
<dbReference type="AlphaFoldDB" id="A0AAW8F3U8"/>
<reference evidence="2" key="1">
    <citation type="submission" date="2023-07" db="EMBL/GenBank/DDBJ databases">
        <title>Comparative genomics of wheat-associated soil bacteria to identify genetic determinants of phenazine resistance.</title>
        <authorList>
            <person name="Mouncey N."/>
        </authorList>
    </citation>
    <scope>NUCLEOTIDE SEQUENCE</scope>
    <source>
        <strain evidence="2">V4I22</strain>
    </source>
</reference>
<organism evidence="2 3">
    <name type="scientific">Streptomyces canus</name>
    <dbReference type="NCBI Taxonomy" id="58343"/>
    <lineage>
        <taxon>Bacteria</taxon>
        <taxon>Bacillati</taxon>
        <taxon>Actinomycetota</taxon>
        <taxon>Actinomycetes</taxon>
        <taxon>Kitasatosporales</taxon>
        <taxon>Streptomycetaceae</taxon>
        <taxon>Streptomyces</taxon>
        <taxon>Streptomyces aurantiacus group</taxon>
    </lineage>
</organism>
<feature type="region of interest" description="Disordered" evidence="1">
    <location>
        <begin position="75"/>
        <end position="103"/>
    </location>
</feature>
<accession>A0AAW8F3U8</accession>
<evidence type="ECO:0000313" key="3">
    <source>
        <dbReference type="Proteomes" id="UP001234216"/>
    </source>
</evidence>
<dbReference type="Proteomes" id="UP001234216">
    <property type="component" value="Unassembled WGS sequence"/>
</dbReference>
<proteinExistence type="predicted"/>
<sequence length="124" mass="13469">MPETIHKITDTGANSSTGRRLLARTPAQVTARVRQRVDLPAARIVDDWTRTHEATDVIGAADVVIHRGGVFSGPGSELSGSIGRRSWGPQAEPLIGVPGPEPLHFNEPQLCREAASSRRWRSGW</sequence>
<dbReference type="EMBL" id="JAUSZV010000005">
    <property type="protein sequence ID" value="MDQ0904819.1"/>
    <property type="molecule type" value="Genomic_DNA"/>
</dbReference>
<evidence type="ECO:0000313" key="2">
    <source>
        <dbReference type="EMBL" id="MDQ0904819.1"/>
    </source>
</evidence>
<evidence type="ECO:0000256" key="1">
    <source>
        <dbReference type="SAM" id="MobiDB-lite"/>
    </source>
</evidence>
<comment type="caution">
    <text evidence="2">The sequence shown here is derived from an EMBL/GenBank/DDBJ whole genome shotgun (WGS) entry which is preliminary data.</text>
</comment>